<comment type="caution">
    <text evidence="3">The sequence shown here is derived from an EMBL/GenBank/DDBJ whole genome shotgun (WGS) entry which is preliminary data.</text>
</comment>
<dbReference type="InterPro" id="IPR050180">
    <property type="entry name" value="RNR_Ribonuclease"/>
</dbReference>
<gene>
    <name evidence="3" type="ORF">HGRIS_003307</name>
</gene>
<dbReference type="SMART" id="SM00955">
    <property type="entry name" value="RNB"/>
    <property type="match status" value="1"/>
</dbReference>
<evidence type="ECO:0000313" key="3">
    <source>
        <dbReference type="EMBL" id="KAL0954308.1"/>
    </source>
</evidence>
<keyword evidence="4" id="KW-1185">Reference proteome</keyword>
<evidence type="ECO:0000256" key="1">
    <source>
        <dbReference type="SAM" id="MobiDB-lite"/>
    </source>
</evidence>
<dbReference type="InterPro" id="IPR001900">
    <property type="entry name" value="RNase_II/R"/>
</dbReference>
<dbReference type="Pfam" id="PF00773">
    <property type="entry name" value="RNB"/>
    <property type="match status" value="1"/>
</dbReference>
<evidence type="ECO:0000259" key="2">
    <source>
        <dbReference type="SMART" id="SM00955"/>
    </source>
</evidence>
<dbReference type="SUPFAM" id="SSF50249">
    <property type="entry name" value="Nucleic acid-binding proteins"/>
    <property type="match status" value="1"/>
</dbReference>
<evidence type="ECO:0000313" key="4">
    <source>
        <dbReference type="Proteomes" id="UP001556367"/>
    </source>
</evidence>
<dbReference type="PANTHER" id="PTHR23355">
    <property type="entry name" value="RIBONUCLEASE"/>
    <property type="match status" value="1"/>
</dbReference>
<name>A0ABR3JG15_9AGAR</name>
<reference evidence="4" key="1">
    <citation type="submission" date="2024-06" db="EMBL/GenBank/DDBJ databases">
        <title>Multi-omics analyses provide insights into the biosynthesis of the anticancer antibiotic pleurotin in Hohenbuehelia grisea.</title>
        <authorList>
            <person name="Weaver J.A."/>
            <person name="Alberti F."/>
        </authorList>
    </citation>
    <scope>NUCLEOTIDE SEQUENCE [LARGE SCALE GENOMIC DNA]</scope>
    <source>
        <strain evidence="4">T-177</strain>
    </source>
</reference>
<dbReference type="PANTHER" id="PTHR23355:SF65">
    <property type="entry name" value="EXORIBONUCLEASE CYT-4, PUTATIVE (AFU_ORTHOLOGUE AFUA_7G01550)-RELATED"/>
    <property type="match status" value="1"/>
</dbReference>
<accession>A0ABR3JG15</accession>
<dbReference type="Proteomes" id="UP001556367">
    <property type="component" value="Unassembled WGS sequence"/>
</dbReference>
<organism evidence="3 4">
    <name type="scientific">Hohenbuehelia grisea</name>
    <dbReference type="NCBI Taxonomy" id="104357"/>
    <lineage>
        <taxon>Eukaryota</taxon>
        <taxon>Fungi</taxon>
        <taxon>Dikarya</taxon>
        <taxon>Basidiomycota</taxon>
        <taxon>Agaricomycotina</taxon>
        <taxon>Agaricomycetes</taxon>
        <taxon>Agaricomycetidae</taxon>
        <taxon>Agaricales</taxon>
        <taxon>Pleurotineae</taxon>
        <taxon>Pleurotaceae</taxon>
        <taxon>Hohenbuehelia</taxon>
    </lineage>
</organism>
<feature type="region of interest" description="Disordered" evidence="1">
    <location>
        <begin position="24"/>
        <end position="69"/>
    </location>
</feature>
<feature type="domain" description="RNB" evidence="2">
    <location>
        <begin position="500"/>
        <end position="850"/>
    </location>
</feature>
<sequence length="981" mass="111103">MHRRHTLQRCADISRIYRLQSCRHASSSSSATLDELEARPPPKRPPGPKKNALKGERSPQTPGTRKRGITREEFKIMSRFANKIVDATTVDPKKNWSFMPTLRGDEMRIRQAIKPSPVRSKFSTLEETKWRANENLFEEGEDASISLMFEPGTFVETRRNEQATHGVILFEQYVDRRWRVVVLTNNGDIWFPLREDVMFAVGGFIPKDQIERCGVDVVTTDESQLNARAAIIKRLRQIDKAVEDAYGLVETFPKNVYSQLRAHTPTDWNRVTLSEVANLVFSKNADLVNTFAVHKFMMSRPREFLADNNYRLTHAFHVRPKDEVETIISVMAMTRHENGALDQFVERARAVIKANTLAMDESRGELPTSAPGQHQWTTDDQQILHFLSLSLRPVRSIQRDPFALGKADIIKRIDSDLAPIDDNVVHKTLIRLGVLAPWQDLVCLRKEFNLDQTSEETSPLVAEQTAIVQKGFAMRSIQSGANDVLGPHDFHKTDPLEAVRHDFGDMAVYVIDDPTAQELDDGISVETIPGEPDALWVHVHVADPASFLPRTHVFAEAARKQLETQYFIHRSWPMLPRALMQRGLSIGTAGPDTPTRVLTFSGKVDASGDIVDYKIRAGLVRNLKITTYDSVDAALGYKLLTYRRPFEADLPAFTRTTQSIPADQVEDIKLLDSVSQRLVNKRLLMNTFHTTRSMSVIEKVGPIPHSEVNMEPMTYRGFPKLSYGVSTHAEYEVGSRKVVAEMAKLACRISSRFGTDHGLPMLRRAGSPIYTQVPEDMDELLAFRTPNGFIPFVEIVKRNAVIPPAEYSAQPKMHWALGVPEGEGYVRATSPLRRYLDLVHHWQIHHALLGPRVKSPNPPFSAAWLVEFSQSLILEDRARRRASDMHENYWKYMYLQRKLEELGPDHPMFSNLTGNVFSPLLNNISQNKLQCELNVQELGVQAVLGVEKGQTKVEMGDSVPIRIDSIRLGIRPAITVKYAKE</sequence>
<dbReference type="EMBL" id="JASNQZ010000007">
    <property type="protein sequence ID" value="KAL0954308.1"/>
    <property type="molecule type" value="Genomic_DNA"/>
</dbReference>
<proteinExistence type="predicted"/>
<protein>
    <recommendedName>
        <fullName evidence="2">RNB domain-containing protein</fullName>
    </recommendedName>
</protein>
<dbReference type="InterPro" id="IPR012340">
    <property type="entry name" value="NA-bd_OB-fold"/>
</dbReference>